<organism evidence="1 2">
    <name type="scientific">Mycena sanguinolenta</name>
    <dbReference type="NCBI Taxonomy" id="230812"/>
    <lineage>
        <taxon>Eukaryota</taxon>
        <taxon>Fungi</taxon>
        <taxon>Dikarya</taxon>
        <taxon>Basidiomycota</taxon>
        <taxon>Agaricomycotina</taxon>
        <taxon>Agaricomycetes</taxon>
        <taxon>Agaricomycetidae</taxon>
        <taxon>Agaricales</taxon>
        <taxon>Marasmiineae</taxon>
        <taxon>Mycenaceae</taxon>
        <taxon>Mycena</taxon>
    </lineage>
</organism>
<protein>
    <submittedName>
        <fullName evidence="1">Uncharacterized protein</fullName>
    </submittedName>
</protein>
<sequence length="158" mass="18459">MQVPPQKAIFGGYSTDYKYFQKVVLALSPALAGCLQRGPQPYIIYVFEYDCWRRALPKEDYEKAPLLKVIFNGPEPKNEAEVSSNLKFFFSTRWIPAADNSSTWDYPEMSQETDVDRSHRDELIALIQRRNEFTVDQTHLQFESIEYKHPFHDPLTGF</sequence>
<name>A0A8H7CAN0_9AGAR</name>
<dbReference type="EMBL" id="JACAZH010000065">
    <property type="protein sequence ID" value="KAF7330684.1"/>
    <property type="molecule type" value="Genomic_DNA"/>
</dbReference>
<dbReference type="PROSITE" id="PS51257">
    <property type="entry name" value="PROKAR_LIPOPROTEIN"/>
    <property type="match status" value="1"/>
</dbReference>
<evidence type="ECO:0000313" key="2">
    <source>
        <dbReference type="Proteomes" id="UP000623467"/>
    </source>
</evidence>
<keyword evidence="2" id="KW-1185">Reference proteome</keyword>
<dbReference type="AlphaFoldDB" id="A0A8H7CAN0"/>
<evidence type="ECO:0000313" key="1">
    <source>
        <dbReference type="EMBL" id="KAF7330684.1"/>
    </source>
</evidence>
<accession>A0A8H7CAN0</accession>
<gene>
    <name evidence="1" type="ORF">MSAN_02449000</name>
</gene>
<proteinExistence type="predicted"/>
<dbReference type="OrthoDB" id="2914553at2759"/>
<comment type="caution">
    <text evidence="1">The sequence shown here is derived from an EMBL/GenBank/DDBJ whole genome shotgun (WGS) entry which is preliminary data.</text>
</comment>
<dbReference type="Proteomes" id="UP000623467">
    <property type="component" value="Unassembled WGS sequence"/>
</dbReference>
<reference evidence="1" key="1">
    <citation type="submission" date="2020-05" db="EMBL/GenBank/DDBJ databases">
        <title>Mycena genomes resolve the evolution of fungal bioluminescence.</title>
        <authorList>
            <person name="Tsai I.J."/>
        </authorList>
    </citation>
    <scope>NUCLEOTIDE SEQUENCE</scope>
    <source>
        <strain evidence="1">160909Yilan</strain>
    </source>
</reference>